<name>A0A0D8HDD8_9ACTN</name>
<keyword evidence="1 3" id="KW-0378">Hydrolase</keyword>
<dbReference type="PANTHER" id="PTHR48081:SF8">
    <property type="entry name" value="ALPHA_BETA HYDROLASE FOLD-3 DOMAIN-CONTAINING PROTEIN-RELATED"/>
    <property type="match status" value="1"/>
</dbReference>
<sequence length="309" mass="33578">MTLDPGIQFVLDQLGALEEVSPGEISLEEQRRNFDNLSQLGSGQSDGLEKSYDIEIGLVGRTLRARVYVPANRIGRGLGVYFHGGGFVLGSIESHDGTVGQLAVAAKTMMISVDYRLAPENKFPAAALDAIDSIKWIRSKISEFDCDESLIFLLGDSAGGNLAAVSSNYLNSQSDFVICAQALIYPAVYWDETYSLTAFSEGYFLTASQMDFFNRSYLKDETDLKNPLLNAYIDENLRKSPPSLIVTAEYDPLRDGGELYAKALVESGVCVTSHRYLGMIHGFISMAGFAPGGAQALLDIGQYIAGFAQ</sequence>
<dbReference type="EC" id="3.1.1.1" evidence="3"/>
<dbReference type="Gene3D" id="3.40.50.1820">
    <property type="entry name" value="alpha/beta hydrolase"/>
    <property type="match status" value="1"/>
</dbReference>
<keyword evidence="4" id="KW-1185">Reference proteome</keyword>
<dbReference type="PANTHER" id="PTHR48081">
    <property type="entry name" value="AB HYDROLASE SUPERFAMILY PROTEIN C4A8.06C"/>
    <property type="match status" value="1"/>
</dbReference>
<dbReference type="OrthoDB" id="128186at2"/>
<accession>A0A0D8HDD8</accession>
<proteinExistence type="predicted"/>
<dbReference type="Pfam" id="PF07859">
    <property type="entry name" value="Abhydrolase_3"/>
    <property type="match status" value="1"/>
</dbReference>
<dbReference type="STRING" id="1280514.AXFE_31910"/>
<dbReference type="RefSeq" id="WP_052606858.1">
    <property type="nucleotide sequence ID" value="NZ_JXYS01000108.1"/>
</dbReference>
<dbReference type="InterPro" id="IPR029058">
    <property type="entry name" value="AB_hydrolase_fold"/>
</dbReference>
<evidence type="ECO:0000256" key="1">
    <source>
        <dbReference type="ARBA" id="ARBA00022801"/>
    </source>
</evidence>
<dbReference type="Proteomes" id="UP000032360">
    <property type="component" value="Unassembled WGS sequence"/>
</dbReference>
<dbReference type="InterPro" id="IPR050300">
    <property type="entry name" value="GDXG_lipolytic_enzyme"/>
</dbReference>
<evidence type="ECO:0000313" key="4">
    <source>
        <dbReference type="Proteomes" id="UP000032360"/>
    </source>
</evidence>
<dbReference type="GO" id="GO:0106435">
    <property type="term" value="F:carboxylesterase activity"/>
    <property type="evidence" value="ECO:0007669"/>
    <property type="project" value="UniProtKB-EC"/>
</dbReference>
<dbReference type="AlphaFoldDB" id="A0A0D8HDD8"/>
<comment type="caution">
    <text evidence="3">The sequence shown here is derived from an EMBL/GenBank/DDBJ whole genome shotgun (WGS) entry which is preliminary data.</text>
</comment>
<dbReference type="SUPFAM" id="SSF53474">
    <property type="entry name" value="alpha/beta-Hydrolases"/>
    <property type="match status" value="1"/>
</dbReference>
<protein>
    <submittedName>
        <fullName evidence="3">Carboxylesterase NlhH</fullName>
        <ecNumber evidence="3">3.1.1.1</ecNumber>
    </submittedName>
</protein>
<feature type="domain" description="Alpha/beta hydrolase fold-3" evidence="2">
    <location>
        <begin position="80"/>
        <end position="284"/>
    </location>
</feature>
<evidence type="ECO:0000313" key="3">
    <source>
        <dbReference type="EMBL" id="KJF15965.1"/>
    </source>
</evidence>
<evidence type="ECO:0000259" key="2">
    <source>
        <dbReference type="Pfam" id="PF07859"/>
    </source>
</evidence>
<dbReference type="EMBL" id="JXYS01000108">
    <property type="protein sequence ID" value="KJF15965.1"/>
    <property type="molecule type" value="Genomic_DNA"/>
</dbReference>
<dbReference type="InterPro" id="IPR013094">
    <property type="entry name" value="AB_hydrolase_3"/>
</dbReference>
<organism evidence="3 4">
    <name type="scientific">Acidithrix ferrooxidans</name>
    <dbReference type="NCBI Taxonomy" id="1280514"/>
    <lineage>
        <taxon>Bacteria</taxon>
        <taxon>Bacillati</taxon>
        <taxon>Actinomycetota</taxon>
        <taxon>Acidimicrobiia</taxon>
        <taxon>Acidimicrobiales</taxon>
        <taxon>Acidimicrobiaceae</taxon>
        <taxon>Acidithrix</taxon>
    </lineage>
</organism>
<reference evidence="3 4" key="1">
    <citation type="submission" date="2015-01" db="EMBL/GenBank/DDBJ databases">
        <title>Draft genome of the acidophilic iron oxidizer Acidithrix ferrooxidans strain Py-F3.</title>
        <authorList>
            <person name="Poehlein A."/>
            <person name="Eisen S."/>
            <person name="Schloemann M."/>
            <person name="Johnson B.D."/>
            <person name="Daniel R."/>
            <person name="Muehling M."/>
        </authorList>
    </citation>
    <scope>NUCLEOTIDE SEQUENCE [LARGE SCALE GENOMIC DNA]</scope>
    <source>
        <strain evidence="3 4">Py-F3</strain>
    </source>
</reference>
<gene>
    <name evidence="3" type="primary">nlhH2</name>
    <name evidence="3" type="ORF">AXFE_31910</name>
</gene>